<feature type="signal peptide" evidence="2">
    <location>
        <begin position="1"/>
        <end position="19"/>
    </location>
</feature>
<sequence>MKKLLALLSLVLVSTLVTAQSVLITPGAQSINRDSTNQDQLNVFGNGLLVGPKVEFTEDDPASNVHTMSCASEVLSNSLAGTLKDPNGDADYAGGLFYDCRFVIYTYNALFQAYQIDFESLDTEADGDTIYVLDYSTNEVLGAYSGNTLPTSLTVSQNLIRIKFKTDNDANAGAGFVLKWKAIILKDDGAMAIQNYTGDGLVYDVESHALLSGRHSLLDFENRGYSSTALGFLTAASGIYSTALGFYTESSGYSSTALGSSTEASGDYSTALGYYSVASGSSSTAMGRSTEASGDYSTALGYSTAASGTYSTALGYYSAASGSFSTALGYRTKASGNYSTAIGTRASTNDYIGSMVLSDFVSSSGDSLKADATDRLLARFENGYTFYTDNNLSSATKYGIMAHNRANSWSSVSDSTKKENFIASNGKKVLKSVSQMRIGTWNYKGDDTSKNRHWGVMAQDFHHHFGKDAYGTIGNDTTIATADFDGVSFAAIKALEARTKKLQNDLASEKRFSASLEVKIEKLEAHNLEQYARLENDFKELKEMLLKSVALKED</sequence>
<evidence type="ECO:0000259" key="3">
    <source>
        <dbReference type="PROSITE" id="PS01180"/>
    </source>
</evidence>
<proteinExistence type="predicted"/>
<reference evidence="5 6" key="1">
    <citation type="submission" date="2018-05" db="EMBL/GenBank/DDBJ databases">
        <title>Complete genome sequence of Arcticibacterium luteifluviistationis SM1504T, a cytophagaceae bacterium isolated from Arctic surface seawater.</title>
        <authorList>
            <person name="Li Y."/>
            <person name="Qin Q.-L."/>
        </authorList>
    </citation>
    <scope>NUCLEOTIDE SEQUENCE [LARGE SCALE GENOMIC DNA]</scope>
    <source>
        <strain evidence="5 6">SM1504</strain>
    </source>
</reference>
<dbReference type="InterPro" id="IPR008640">
    <property type="entry name" value="Adhesin_Head_dom"/>
</dbReference>
<dbReference type="Proteomes" id="UP000249873">
    <property type="component" value="Chromosome"/>
</dbReference>
<gene>
    <name evidence="5" type="ORF">DJ013_19400</name>
</gene>
<dbReference type="Pfam" id="PF00431">
    <property type="entry name" value="CUB"/>
    <property type="match status" value="1"/>
</dbReference>
<dbReference type="InterPro" id="IPR030392">
    <property type="entry name" value="S74_ICA"/>
</dbReference>
<feature type="domain" description="CUB" evidence="3">
    <location>
        <begin position="70"/>
        <end position="183"/>
    </location>
</feature>
<keyword evidence="2" id="KW-0732">Signal</keyword>
<evidence type="ECO:0000256" key="1">
    <source>
        <dbReference type="ARBA" id="ARBA00023157"/>
    </source>
</evidence>
<evidence type="ECO:0000256" key="2">
    <source>
        <dbReference type="SAM" id="SignalP"/>
    </source>
</evidence>
<feature type="chain" id="PRO_5016244195" description="Peptidase S74 domain-containing protein" evidence="2">
    <location>
        <begin position="20"/>
        <end position="554"/>
    </location>
</feature>
<evidence type="ECO:0000259" key="4">
    <source>
        <dbReference type="PROSITE" id="PS51688"/>
    </source>
</evidence>
<evidence type="ECO:0008006" key="7">
    <source>
        <dbReference type="Google" id="ProtNLM"/>
    </source>
</evidence>
<evidence type="ECO:0000313" key="6">
    <source>
        <dbReference type="Proteomes" id="UP000249873"/>
    </source>
</evidence>
<dbReference type="Pfam" id="PF05658">
    <property type="entry name" value="YadA_head"/>
    <property type="match status" value="4"/>
</dbReference>
<dbReference type="InterPro" id="IPR035914">
    <property type="entry name" value="Sperma_CUB_dom_sf"/>
</dbReference>
<dbReference type="PROSITE" id="PS51688">
    <property type="entry name" value="ICA"/>
    <property type="match status" value="1"/>
</dbReference>
<dbReference type="InterPro" id="IPR011049">
    <property type="entry name" value="Serralysin-like_metalloprot_C"/>
</dbReference>
<evidence type="ECO:0000313" key="5">
    <source>
        <dbReference type="EMBL" id="AWW00219.1"/>
    </source>
</evidence>
<dbReference type="EMBL" id="CP029480">
    <property type="protein sequence ID" value="AWW00219.1"/>
    <property type="molecule type" value="Genomic_DNA"/>
</dbReference>
<dbReference type="CDD" id="cd12820">
    <property type="entry name" value="LbR_YadA-like"/>
    <property type="match status" value="1"/>
</dbReference>
<dbReference type="Gene3D" id="2.60.120.290">
    <property type="entry name" value="Spermadhesin, CUB domain"/>
    <property type="match status" value="1"/>
</dbReference>
<dbReference type="AlphaFoldDB" id="A0A2Z4GH17"/>
<dbReference type="CDD" id="cd00041">
    <property type="entry name" value="CUB"/>
    <property type="match status" value="1"/>
</dbReference>
<dbReference type="PROSITE" id="PS01180">
    <property type="entry name" value="CUB"/>
    <property type="match status" value="1"/>
</dbReference>
<dbReference type="OrthoDB" id="925207at2"/>
<dbReference type="GO" id="GO:0019867">
    <property type="term" value="C:outer membrane"/>
    <property type="evidence" value="ECO:0007669"/>
    <property type="project" value="InterPro"/>
</dbReference>
<dbReference type="SUPFAM" id="SSF101967">
    <property type="entry name" value="Adhesin YadA, collagen-binding domain"/>
    <property type="match status" value="1"/>
</dbReference>
<accession>A0A2Z4GH17</accession>
<name>A0A2Z4GH17_9BACT</name>
<feature type="domain" description="Peptidase S74" evidence="4">
    <location>
        <begin position="413"/>
        <end position="506"/>
    </location>
</feature>
<organism evidence="5 6">
    <name type="scientific">Arcticibacterium luteifluviistationis</name>
    <dbReference type="NCBI Taxonomy" id="1784714"/>
    <lineage>
        <taxon>Bacteria</taxon>
        <taxon>Pseudomonadati</taxon>
        <taxon>Bacteroidota</taxon>
        <taxon>Cytophagia</taxon>
        <taxon>Cytophagales</taxon>
        <taxon>Leadbetterellaceae</taxon>
        <taxon>Arcticibacterium</taxon>
    </lineage>
</organism>
<dbReference type="InterPro" id="IPR000859">
    <property type="entry name" value="CUB_dom"/>
</dbReference>
<dbReference type="SUPFAM" id="SSF49854">
    <property type="entry name" value="Spermadhesin, CUB domain"/>
    <property type="match status" value="1"/>
</dbReference>
<dbReference type="RefSeq" id="WP_111373586.1">
    <property type="nucleotide sequence ID" value="NZ_CP029480.1"/>
</dbReference>
<keyword evidence="6" id="KW-1185">Reference proteome</keyword>
<keyword evidence="1" id="KW-1015">Disulfide bond</keyword>
<dbReference type="Pfam" id="PF13884">
    <property type="entry name" value="Peptidase_S74"/>
    <property type="match status" value="1"/>
</dbReference>
<dbReference type="KEGG" id="als:DJ013_19400"/>
<protein>
    <recommendedName>
        <fullName evidence="7">Peptidase S74 domain-containing protein</fullName>
    </recommendedName>
</protein>
<dbReference type="Gene3D" id="2.150.10.10">
    <property type="entry name" value="Serralysin-like metalloprotease, C-terminal"/>
    <property type="match status" value="1"/>
</dbReference>
<dbReference type="SMART" id="SM00042">
    <property type="entry name" value="CUB"/>
    <property type="match status" value="1"/>
</dbReference>